<feature type="domain" description="Band 7" evidence="11">
    <location>
        <begin position="19"/>
        <end position="185"/>
    </location>
</feature>
<evidence type="ECO:0000313" key="13">
    <source>
        <dbReference type="Proteomes" id="UP001295684"/>
    </source>
</evidence>
<dbReference type="GO" id="GO:0032933">
    <property type="term" value="P:SREBP signaling pathway"/>
    <property type="evidence" value="ECO:0007669"/>
    <property type="project" value="TreeGrafter"/>
</dbReference>
<evidence type="ECO:0000256" key="2">
    <source>
        <dbReference type="ARBA" id="ARBA00008164"/>
    </source>
</evidence>
<comment type="subcellular location">
    <subcellularLocation>
        <location evidence="1">Endoplasmic reticulum membrane</location>
        <topology evidence="1">Single-pass type II membrane protein</topology>
    </subcellularLocation>
</comment>
<keyword evidence="7" id="KW-0472">Membrane</keyword>
<dbReference type="PANTHER" id="PTHR15351:SF3">
    <property type="entry name" value="ERLIN"/>
    <property type="match status" value="1"/>
</dbReference>
<evidence type="ECO:0000256" key="3">
    <source>
        <dbReference type="ARBA" id="ARBA00022692"/>
    </source>
</evidence>
<keyword evidence="8" id="KW-0325">Glycoprotein</keyword>
<keyword evidence="9" id="KW-0175">Coiled coil</keyword>
<feature type="signal peptide" evidence="10">
    <location>
        <begin position="1"/>
        <end position="18"/>
    </location>
</feature>
<feature type="chain" id="PRO_5042293138" description="Band 7 domain-containing protein" evidence="10">
    <location>
        <begin position="19"/>
        <end position="324"/>
    </location>
</feature>
<evidence type="ECO:0000256" key="1">
    <source>
        <dbReference type="ARBA" id="ARBA00004648"/>
    </source>
</evidence>
<dbReference type="GO" id="GO:0031625">
    <property type="term" value="F:ubiquitin protein ligase binding"/>
    <property type="evidence" value="ECO:0007669"/>
    <property type="project" value="InterPro"/>
</dbReference>
<name>A0AAD1XMR3_EUPCR</name>
<evidence type="ECO:0000256" key="8">
    <source>
        <dbReference type="ARBA" id="ARBA00023180"/>
    </source>
</evidence>
<dbReference type="InterPro" id="IPR036013">
    <property type="entry name" value="Band_7/SPFH_dom_sf"/>
</dbReference>
<dbReference type="SMART" id="SM00244">
    <property type="entry name" value="PHB"/>
    <property type="match status" value="1"/>
</dbReference>
<accession>A0AAD1XMR3</accession>
<evidence type="ECO:0000259" key="11">
    <source>
        <dbReference type="SMART" id="SM00244"/>
    </source>
</evidence>
<dbReference type="AlphaFoldDB" id="A0AAD1XMR3"/>
<keyword evidence="13" id="KW-1185">Reference proteome</keyword>
<keyword evidence="4" id="KW-0256">Endoplasmic reticulum</keyword>
<comment type="caution">
    <text evidence="12">The sequence shown here is derived from an EMBL/GenBank/DDBJ whole genome shotgun (WGS) entry which is preliminary data.</text>
</comment>
<dbReference type="InterPro" id="IPR033294">
    <property type="entry name" value="Erlin1/2"/>
</dbReference>
<evidence type="ECO:0000256" key="4">
    <source>
        <dbReference type="ARBA" id="ARBA00022824"/>
    </source>
</evidence>
<evidence type="ECO:0000256" key="5">
    <source>
        <dbReference type="ARBA" id="ARBA00022968"/>
    </source>
</evidence>
<dbReference type="Proteomes" id="UP001295684">
    <property type="component" value="Unassembled WGS sequence"/>
</dbReference>
<gene>
    <name evidence="12" type="ORF">ECRASSUSDP1_LOCUS16887</name>
</gene>
<dbReference type="InterPro" id="IPR001107">
    <property type="entry name" value="Band_7"/>
</dbReference>
<comment type="similarity">
    <text evidence="2">Belongs to the band 7/mec-2 family.</text>
</comment>
<dbReference type="EMBL" id="CAMPGE010017014">
    <property type="protein sequence ID" value="CAI2375525.1"/>
    <property type="molecule type" value="Genomic_DNA"/>
</dbReference>
<proteinExistence type="inferred from homology"/>
<feature type="coiled-coil region" evidence="9">
    <location>
        <begin position="215"/>
        <end position="253"/>
    </location>
</feature>
<dbReference type="PANTHER" id="PTHR15351">
    <property type="entry name" value="ERLIN (ER LIPID RAFT ASSOCIATED PROTEIN) HOMOLOG"/>
    <property type="match status" value="1"/>
</dbReference>
<evidence type="ECO:0000256" key="7">
    <source>
        <dbReference type="ARBA" id="ARBA00023136"/>
    </source>
</evidence>
<sequence length="324" mass="37416">MFEQIFVIVICILAILYATSIHKIEEGHVGVYFRGGALMKEITEPGYHLKLPLITDYHEVQISVQTDKVTEIPCGTSGGVLVQFESIEVVNRLKKELVYETIKNYTVEYDKTWIFDKIHHEINQFCSKNTLQDVYIDKFDALDESLQEALSQSLESWAPGIEIISIRVTKPIIPKHLLKNYEARESEMTKLAFEIEAQKVKEKQAETKKKEAMIKAQTEAEVSKIEMEKKITEKEANKKIALIENEIELENKKTETDARYYKEIKEIEANSKRLTPEFLQYALIQAINNNTKMYFGDSIPKYIGENIDVMRKQLEKGEKQSSPP</sequence>
<keyword evidence="6" id="KW-1133">Transmembrane helix</keyword>
<keyword evidence="5" id="KW-0735">Signal-anchor</keyword>
<dbReference type="Pfam" id="PF01145">
    <property type="entry name" value="Band_7"/>
    <property type="match status" value="1"/>
</dbReference>
<dbReference type="SUPFAM" id="SSF117892">
    <property type="entry name" value="Band 7/SPFH domain"/>
    <property type="match status" value="1"/>
</dbReference>
<evidence type="ECO:0000256" key="6">
    <source>
        <dbReference type="ARBA" id="ARBA00022989"/>
    </source>
</evidence>
<evidence type="ECO:0000313" key="12">
    <source>
        <dbReference type="EMBL" id="CAI2375525.1"/>
    </source>
</evidence>
<organism evidence="12 13">
    <name type="scientific">Euplotes crassus</name>
    <dbReference type="NCBI Taxonomy" id="5936"/>
    <lineage>
        <taxon>Eukaryota</taxon>
        <taxon>Sar</taxon>
        <taxon>Alveolata</taxon>
        <taxon>Ciliophora</taxon>
        <taxon>Intramacronucleata</taxon>
        <taxon>Spirotrichea</taxon>
        <taxon>Hypotrichia</taxon>
        <taxon>Euplotida</taxon>
        <taxon>Euplotidae</taxon>
        <taxon>Moneuplotes</taxon>
    </lineage>
</organism>
<evidence type="ECO:0000256" key="10">
    <source>
        <dbReference type="SAM" id="SignalP"/>
    </source>
</evidence>
<protein>
    <recommendedName>
        <fullName evidence="11">Band 7 domain-containing protein</fullName>
    </recommendedName>
</protein>
<reference evidence="12" key="1">
    <citation type="submission" date="2023-07" db="EMBL/GenBank/DDBJ databases">
        <authorList>
            <consortium name="AG Swart"/>
            <person name="Singh M."/>
            <person name="Singh A."/>
            <person name="Seah K."/>
            <person name="Emmerich C."/>
        </authorList>
    </citation>
    <scope>NUCLEOTIDE SEQUENCE</scope>
    <source>
        <strain evidence="12">DP1</strain>
    </source>
</reference>
<keyword evidence="3" id="KW-0812">Transmembrane</keyword>
<evidence type="ECO:0000256" key="9">
    <source>
        <dbReference type="SAM" id="Coils"/>
    </source>
</evidence>
<dbReference type="GO" id="GO:0005789">
    <property type="term" value="C:endoplasmic reticulum membrane"/>
    <property type="evidence" value="ECO:0007669"/>
    <property type="project" value="UniProtKB-SubCell"/>
</dbReference>
<dbReference type="GO" id="GO:0015485">
    <property type="term" value="F:cholesterol binding"/>
    <property type="evidence" value="ECO:0007669"/>
    <property type="project" value="TreeGrafter"/>
</dbReference>
<keyword evidence="10" id="KW-0732">Signal</keyword>